<reference evidence="4" key="1">
    <citation type="submission" date="2022-02" db="EMBL/GenBank/DDBJ databases">
        <authorList>
            <person name="Henning P.M."/>
            <person name="McCubbin A.G."/>
            <person name="Shore J.S."/>
        </authorList>
    </citation>
    <scope>NUCLEOTIDE SEQUENCE</scope>
    <source>
        <strain evidence="4">F60SS</strain>
        <tissue evidence="4">Leaves</tissue>
    </source>
</reference>
<feature type="domain" description="CCHC-type" evidence="3">
    <location>
        <begin position="207"/>
        <end position="221"/>
    </location>
</feature>
<dbReference type="EMBL" id="JAKUCV010001512">
    <property type="protein sequence ID" value="KAJ4846046.1"/>
    <property type="molecule type" value="Genomic_DNA"/>
</dbReference>
<evidence type="ECO:0000256" key="2">
    <source>
        <dbReference type="SAM" id="MobiDB-lite"/>
    </source>
</evidence>
<dbReference type="Pfam" id="PF14111">
    <property type="entry name" value="DUF4283"/>
    <property type="match status" value="1"/>
</dbReference>
<dbReference type="PROSITE" id="PS50158">
    <property type="entry name" value="ZF_CCHC"/>
    <property type="match status" value="1"/>
</dbReference>
<feature type="compositionally biased region" description="Basic and acidic residues" evidence="2">
    <location>
        <begin position="278"/>
        <end position="287"/>
    </location>
</feature>
<protein>
    <recommendedName>
        <fullName evidence="3">CCHC-type domain-containing protein</fullName>
    </recommendedName>
</protein>
<dbReference type="InterPro" id="IPR040256">
    <property type="entry name" value="At4g02000-like"/>
</dbReference>
<evidence type="ECO:0000256" key="1">
    <source>
        <dbReference type="PROSITE-ProRule" id="PRU00047"/>
    </source>
</evidence>
<dbReference type="InterPro" id="IPR025558">
    <property type="entry name" value="DUF4283"/>
</dbReference>
<accession>A0A9Q0JKJ7</accession>
<evidence type="ECO:0000259" key="3">
    <source>
        <dbReference type="PROSITE" id="PS50158"/>
    </source>
</evidence>
<dbReference type="InterPro" id="IPR036875">
    <property type="entry name" value="Znf_CCHC_sf"/>
</dbReference>
<dbReference type="InterPro" id="IPR001878">
    <property type="entry name" value="Znf_CCHC"/>
</dbReference>
<dbReference type="OrthoDB" id="1750606at2759"/>
<evidence type="ECO:0000313" key="4">
    <source>
        <dbReference type="EMBL" id="KAJ4846046.1"/>
    </source>
</evidence>
<dbReference type="Proteomes" id="UP001141552">
    <property type="component" value="Unassembled WGS sequence"/>
</dbReference>
<reference evidence="4" key="2">
    <citation type="journal article" date="2023" name="Plants (Basel)">
        <title>Annotation of the Turnera subulata (Passifloraceae) Draft Genome Reveals the S-Locus Evolved after the Divergence of Turneroideae from Passifloroideae in a Stepwise Manner.</title>
        <authorList>
            <person name="Henning P.M."/>
            <person name="Roalson E.H."/>
            <person name="Mir W."/>
            <person name="McCubbin A.G."/>
            <person name="Shore J.S."/>
        </authorList>
    </citation>
    <scope>NUCLEOTIDE SEQUENCE</scope>
    <source>
        <strain evidence="4">F60SS</strain>
    </source>
</reference>
<keyword evidence="5" id="KW-1185">Reference proteome</keyword>
<keyword evidence="1" id="KW-0862">Zinc</keyword>
<feature type="compositionally biased region" description="Low complexity" evidence="2">
    <location>
        <begin position="368"/>
        <end position="380"/>
    </location>
</feature>
<sequence length="421" mass="46478">MKAMISDREVSPDREIILVLELWKDDEVLSEVASPVLVGRLVADFKRFSTRVIAEGLTRIWNLRQQVKVSEVQDNTFVFLFSSIAEKERVIAGSPWSFAGFMLCLKEWPASVELEAIEFDHVEMWVQVSGLPPNQMTRRKAAMIGTLFASVVEVDLPLENSPFWGKFFKMKVMVGTANPLPTGFLNKSQGDSASWVSFQYVNLVDYCYYCARMGHVEKECPFLSEDRRKGRERTKPIPGIFELRAPKSSIKLLTVGRGGRLDSGRPGRSNQGMKARKTYSEAKHVGSTEESDTRDDACGLGHAAHEKGISNQGVGQEQWQDSLGMGTSSKTPNLTQPLKTNIFQNGIGEPSTQTSSAARLSLKKQARLRASSSPASLPPQAREPKADTDVSELNPLPLNVTTSLNSDMMAVVAGPQPQGKI</sequence>
<evidence type="ECO:0000313" key="5">
    <source>
        <dbReference type="Proteomes" id="UP001141552"/>
    </source>
</evidence>
<dbReference type="AlphaFoldDB" id="A0A9Q0JKJ7"/>
<organism evidence="4 5">
    <name type="scientific">Turnera subulata</name>
    <dbReference type="NCBI Taxonomy" id="218843"/>
    <lineage>
        <taxon>Eukaryota</taxon>
        <taxon>Viridiplantae</taxon>
        <taxon>Streptophyta</taxon>
        <taxon>Embryophyta</taxon>
        <taxon>Tracheophyta</taxon>
        <taxon>Spermatophyta</taxon>
        <taxon>Magnoliopsida</taxon>
        <taxon>eudicotyledons</taxon>
        <taxon>Gunneridae</taxon>
        <taxon>Pentapetalae</taxon>
        <taxon>rosids</taxon>
        <taxon>fabids</taxon>
        <taxon>Malpighiales</taxon>
        <taxon>Passifloraceae</taxon>
        <taxon>Turnera</taxon>
    </lineage>
</organism>
<dbReference type="Pfam" id="PF14392">
    <property type="entry name" value="zf-CCHC_4"/>
    <property type="match status" value="1"/>
</dbReference>
<feature type="region of interest" description="Disordered" evidence="2">
    <location>
        <begin position="342"/>
        <end position="401"/>
    </location>
</feature>
<keyword evidence="1" id="KW-0863">Zinc-finger</keyword>
<dbReference type="InterPro" id="IPR025836">
    <property type="entry name" value="Zn_knuckle_CX2CX4HX4C"/>
</dbReference>
<feature type="compositionally biased region" description="Polar residues" evidence="2">
    <location>
        <begin position="342"/>
        <end position="358"/>
    </location>
</feature>
<dbReference type="GO" id="GO:0008270">
    <property type="term" value="F:zinc ion binding"/>
    <property type="evidence" value="ECO:0007669"/>
    <property type="project" value="UniProtKB-KW"/>
</dbReference>
<keyword evidence="1" id="KW-0479">Metal-binding</keyword>
<dbReference type="GO" id="GO:0003676">
    <property type="term" value="F:nucleic acid binding"/>
    <property type="evidence" value="ECO:0007669"/>
    <property type="project" value="InterPro"/>
</dbReference>
<gene>
    <name evidence="4" type="ORF">Tsubulata_002563</name>
</gene>
<proteinExistence type="predicted"/>
<dbReference type="SUPFAM" id="SSF57756">
    <property type="entry name" value="Retrovirus zinc finger-like domains"/>
    <property type="match status" value="1"/>
</dbReference>
<dbReference type="PANTHER" id="PTHR31286:SF167">
    <property type="entry name" value="OS09G0268800 PROTEIN"/>
    <property type="match status" value="1"/>
</dbReference>
<feature type="region of interest" description="Disordered" evidence="2">
    <location>
        <begin position="256"/>
        <end position="300"/>
    </location>
</feature>
<dbReference type="PANTHER" id="PTHR31286">
    <property type="entry name" value="GLYCINE-RICH CELL WALL STRUCTURAL PROTEIN 1.8-LIKE"/>
    <property type="match status" value="1"/>
</dbReference>
<name>A0A9Q0JKJ7_9ROSI</name>
<comment type="caution">
    <text evidence="4">The sequence shown here is derived from an EMBL/GenBank/DDBJ whole genome shotgun (WGS) entry which is preliminary data.</text>
</comment>